<dbReference type="InterPro" id="IPR015797">
    <property type="entry name" value="NUDIX_hydrolase-like_dom_sf"/>
</dbReference>
<organism evidence="2 3">
    <name type="scientific">Maribacter algicola</name>
    <dbReference type="NCBI Taxonomy" id="2498892"/>
    <lineage>
        <taxon>Bacteria</taxon>
        <taxon>Pseudomonadati</taxon>
        <taxon>Bacteroidota</taxon>
        <taxon>Flavobacteriia</taxon>
        <taxon>Flavobacteriales</taxon>
        <taxon>Flavobacteriaceae</taxon>
        <taxon>Maribacter</taxon>
    </lineage>
</organism>
<keyword evidence="2" id="KW-0378">Hydrolase</keyword>
<reference evidence="3" key="1">
    <citation type="submission" date="2018-08" db="EMBL/GenBank/DDBJ databases">
        <authorList>
            <person name="Khan S.A."/>
            <person name="J S.E."/>
        </authorList>
    </citation>
    <scope>NUCLEOTIDE SEQUENCE [LARGE SCALE GENOMIC DNA]</scope>
    <source>
        <strain evidence="3">PoM-212</strain>
    </source>
</reference>
<dbReference type="CDD" id="cd18873">
    <property type="entry name" value="NUDIX_NadM_like"/>
    <property type="match status" value="1"/>
</dbReference>
<dbReference type="AlphaFoldDB" id="A0A3R8R3R9"/>
<dbReference type="InterPro" id="IPR054105">
    <property type="entry name" value="WHD_NrtR"/>
</dbReference>
<dbReference type="RefSeq" id="WP_125221194.1">
    <property type="nucleotide sequence ID" value="NZ_QUSX01000001.1"/>
</dbReference>
<proteinExistence type="predicted"/>
<evidence type="ECO:0000313" key="3">
    <source>
        <dbReference type="Proteomes" id="UP000286990"/>
    </source>
</evidence>
<accession>A0A3R8R3R9</accession>
<dbReference type="SUPFAM" id="SSF55811">
    <property type="entry name" value="Nudix"/>
    <property type="match status" value="1"/>
</dbReference>
<evidence type="ECO:0000259" key="1">
    <source>
        <dbReference type="Pfam" id="PF21906"/>
    </source>
</evidence>
<dbReference type="PANTHER" id="PTHR43736">
    <property type="entry name" value="ADP-RIBOSE PYROPHOSPHATASE"/>
    <property type="match status" value="1"/>
</dbReference>
<dbReference type="GO" id="GO:0016787">
    <property type="term" value="F:hydrolase activity"/>
    <property type="evidence" value="ECO:0007669"/>
    <property type="project" value="UniProtKB-KW"/>
</dbReference>
<keyword evidence="3" id="KW-1185">Reference proteome</keyword>
<dbReference type="InterPro" id="IPR036390">
    <property type="entry name" value="WH_DNA-bd_sf"/>
</dbReference>
<dbReference type="Pfam" id="PF21906">
    <property type="entry name" value="WHD_NrtR"/>
    <property type="match status" value="1"/>
</dbReference>
<reference evidence="3" key="2">
    <citation type="submission" date="2018-12" db="EMBL/GenBank/DDBJ databases">
        <title>Maribacter lutimaris sp. nov., isolated from marine sediment.</title>
        <authorList>
            <person name="Kim K.K."/>
        </authorList>
    </citation>
    <scope>NUCLEOTIDE SEQUENCE [LARGE SCALE GENOMIC DNA]</scope>
    <source>
        <strain evidence="3">PoM-212</strain>
    </source>
</reference>
<dbReference type="Proteomes" id="UP000286990">
    <property type="component" value="Unassembled WGS sequence"/>
</dbReference>
<dbReference type="Gene3D" id="1.10.10.10">
    <property type="entry name" value="Winged helix-like DNA-binding domain superfamily/Winged helix DNA-binding domain"/>
    <property type="match status" value="1"/>
</dbReference>
<dbReference type="EMBL" id="QUSX01000001">
    <property type="protein sequence ID" value="RRQ49376.1"/>
    <property type="molecule type" value="Genomic_DNA"/>
</dbReference>
<name>A0A3R8R3R9_9FLAO</name>
<dbReference type="InterPro" id="IPR036388">
    <property type="entry name" value="WH-like_DNA-bd_sf"/>
</dbReference>
<gene>
    <name evidence="2" type="ORF">DZC72_01780</name>
</gene>
<comment type="caution">
    <text evidence="2">The sequence shown here is derived from an EMBL/GenBank/DDBJ whole genome shotgun (WGS) entry which is preliminary data.</text>
</comment>
<protein>
    <submittedName>
        <fullName evidence="2">NUDIX hydrolase</fullName>
    </submittedName>
</protein>
<evidence type="ECO:0000313" key="2">
    <source>
        <dbReference type="EMBL" id="RRQ49376.1"/>
    </source>
</evidence>
<feature type="domain" description="NrtR DNA-binding winged helix" evidence="1">
    <location>
        <begin position="172"/>
        <end position="232"/>
    </location>
</feature>
<sequence length="233" mass="27239">MNSSKENRDYIQNVSYDSVIFGFNGSQLKILVLEYHNTGYFALPGGFVKMDESLDDAVKIGVSQRTGLRDIYLEQFSTFGSLERSNPQIMERILIENNLDMVEYGWMLGRFISIGYYALINYEEVSLKPDELSDSINWYSIDELPDLIMDHREMVEKALIVLRNNLDRKIVGMNLLPHKFTMKQLQQVYEAILGEKLRRTTFQRKMLSLELLVRHEKLFQGKAHKAPYLYSFK</sequence>
<dbReference type="OrthoDB" id="9786141at2"/>
<dbReference type="SUPFAM" id="SSF46785">
    <property type="entry name" value="Winged helix' DNA-binding domain"/>
    <property type="match status" value="1"/>
</dbReference>
<dbReference type="Gene3D" id="3.90.79.10">
    <property type="entry name" value="Nucleoside Triphosphate Pyrophosphohydrolase"/>
    <property type="match status" value="1"/>
</dbReference>
<dbReference type="PANTHER" id="PTHR43736:SF4">
    <property type="entry name" value="SLR1690 PROTEIN"/>
    <property type="match status" value="1"/>
</dbReference>